<evidence type="ECO:0000259" key="8">
    <source>
        <dbReference type="Pfam" id="PF00924"/>
    </source>
</evidence>
<reference evidence="11" key="1">
    <citation type="journal article" date="2021" name="Nat. Commun.">
        <title>Connecting structure to function with the recovery of over 1000 high-quality metagenome-assembled genomes from activated sludge using long-read sequencing.</title>
        <authorList>
            <person name="Singleton C.M."/>
            <person name="Petriglieri F."/>
            <person name="Kristensen J.M."/>
            <person name="Kirkegaard R.H."/>
            <person name="Michaelsen T.Y."/>
            <person name="Andersen M.H."/>
            <person name="Kondrotaite Z."/>
            <person name="Karst S.M."/>
            <person name="Dueholm M.S."/>
            <person name="Nielsen P.H."/>
            <person name="Albertsen M."/>
        </authorList>
    </citation>
    <scope>NUCLEOTIDE SEQUENCE [LARGE SCALE GENOMIC DNA]</scope>
</reference>
<comment type="caution">
    <text evidence="10">The sequence shown here is derived from an EMBL/GenBank/DDBJ whole genome shotgun (WGS) entry which is preliminary data.</text>
</comment>
<comment type="subunit">
    <text evidence="7">Homoheptamer.</text>
</comment>
<keyword evidence="3" id="KW-1003">Cell membrane</keyword>
<dbReference type="SUPFAM" id="SSF50182">
    <property type="entry name" value="Sm-like ribonucleoproteins"/>
    <property type="match status" value="1"/>
</dbReference>
<dbReference type="GO" id="GO:0005886">
    <property type="term" value="C:plasma membrane"/>
    <property type="evidence" value="ECO:0007669"/>
    <property type="project" value="UniProtKB-SubCell"/>
</dbReference>
<dbReference type="InterPro" id="IPR006685">
    <property type="entry name" value="MscS_channel_2nd"/>
</dbReference>
<dbReference type="PANTHER" id="PTHR30221">
    <property type="entry name" value="SMALL-CONDUCTANCE MECHANOSENSITIVE CHANNEL"/>
    <property type="match status" value="1"/>
</dbReference>
<dbReference type="SUPFAM" id="SSF82689">
    <property type="entry name" value="Mechanosensitive channel protein MscS (YggB), C-terminal domain"/>
    <property type="match status" value="1"/>
</dbReference>
<evidence type="ECO:0000256" key="2">
    <source>
        <dbReference type="ARBA" id="ARBA00008017"/>
    </source>
</evidence>
<accession>A0A9D7LRZ3</accession>
<name>A0A9D7LRZ3_9RHOO</name>
<dbReference type="InterPro" id="IPR011066">
    <property type="entry name" value="MscS_channel_C_sf"/>
</dbReference>
<dbReference type="InterPro" id="IPR049278">
    <property type="entry name" value="MS_channel_C"/>
</dbReference>
<dbReference type="InterPro" id="IPR045275">
    <property type="entry name" value="MscS_archaea/bacteria_type"/>
</dbReference>
<gene>
    <name evidence="10" type="ORF">IPN75_11625</name>
</gene>
<feature type="domain" description="Mechanosensitive ion channel MscS C-terminal" evidence="9">
    <location>
        <begin position="420"/>
        <end position="502"/>
    </location>
</feature>
<organism evidence="10 11">
    <name type="scientific">Candidatus Dechloromonas phosphorivorans</name>
    <dbReference type="NCBI Taxonomy" id="2899244"/>
    <lineage>
        <taxon>Bacteria</taxon>
        <taxon>Pseudomonadati</taxon>
        <taxon>Pseudomonadota</taxon>
        <taxon>Betaproteobacteria</taxon>
        <taxon>Rhodocyclales</taxon>
        <taxon>Azonexaceae</taxon>
        <taxon>Dechloromonas</taxon>
    </lineage>
</organism>
<dbReference type="EMBL" id="JADKBR010000016">
    <property type="protein sequence ID" value="MBK8890970.1"/>
    <property type="molecule type" value="Genomic_DNA"/>
</dbReference>
<feature type="transmembrane region" description="Helical" evidence="7">
    <location>
        <begin position="301"/>
        <end position="318"/>
    </location>
</feature>
<keyword evidence="7" id="KW-0813">Transport</keyword>
<feature type="transmembrane region" description="Helical" evidence="7">
    <location>
        <begin position="141"/>
        <end position="163"/>
    </location>
</feature>
<evidence type="ECO:0000256" key="4">
    <source>
        <dbReference type="ARBA" id="ARBA00022692"/>
    </source>
</evidence>
<evidence type="ECO:0000259" key="9">
    <source>
        <dbReference type="Pfam" id="PF21082"/>
    </source>
</evidence>
<comment type="similarity">
    <text evidence="2 7">Belongs to the MscS (TC 1.A.23) family.</text>
</comment>
<dbReference type="AlphaFoldDB" id="A0A9D7LRZ3"/>
<keyword evidence="7" id="KW-0997">Cell inner membrane</keyword>
<dbReference type="InterPro" id="IPR023408">
    <property type="entry name" value="MscS_beta-dom_sf"/>
</dbReference>
<comment type="subcellular location">
    <subcellularLocation>
        <location evidence="7">Cell inner membrane</location>
        <topology evidence="7">Multi-pass membrane protein</topology>
    </subcellularLocation>
    <subcellularLocation>
        <location evidence="1">Cell membrane</location>
        <topology evidence="1">Multi-pass membrane protein</topology>
    </subcellularLocation>
</comment>
<evidence type="ECO:0000256" key="1">
    <source>
        <dbReference type="ARBA" id="ARBA00004651"/>
    </source>
</evidence>
<evidence type="ECO:0000256" key="5">
    <source>
        <dbReference type="ARBA" id="ARBA00022989"/>
    </source>
</evidence>
<dbReference type="InterPro" id="IPR010920">
    <property type="entry name" value="LSM_dom_sf"/>
</dbReference>
<keyword evidence="4 7" id="KW-0812">Transmembrane</keyword>
<proteinExistence type="inferred from homology"/>
<dbReference type="Proteomes" id="UP000808146">
    <property type="component" value="Unassembled WGS sequence"/>
</dbReference>
<sequence length="535" mass="58921">MNAFLAAFRFMILLAAMLAPGLLFAKGEARPEAMLTIANRDIVMLRATAQGASPEMRTRRIHERLRQMDERDLTAPISRAHLTIDNRRGVVFYIGDRNIFVLYEGDLDEGEKRSLDQVAEEVGKHFAAAVAALVEQGHGSVLMKGILFSLIATAVMLVLLWGIRRATTYVLDRLQRRVLSASTDTTLRWAAQGWLLVKRVAQLVLVALWVSVAYLWFTYVLTNFPLTQPFAERLSGLLVEILVQIGEGAIASLPGLITVAIILFLTKAANDVAGNIFDNVSLGRSLIPGVHKDTAHATRRLVGVLVWGVGIAIAYPYLPIADSESFKGLSVMFGFMLTLGSAGVVTQMMSGLVLIYSRALKVGDFVSVGEVMGVVKETGALSTKVINMRNEEVTIPNAILVSSPIKNYTGAFGERGALISTTVTIGYDTPWRQVHAMLIKAAEETSGLRTQPTPFVMQKGLQDYYVEYELYAYVDRPLERIQILSELHSHIQDQFNTYGVQIMSPHFVLQPRNNVVVNKDDWFAAPAKPPASEAS</sequence>
<feature type="domain" description="Mechanosensitive ion channel MscS" evidence="8">
    <location>
        <begin position="344"/>
        <end position="409"/>
    </location>
</feature>
<dbReference type="Gene3D" id="2.30.30.60">
    <property type="match status" value="1"/>
</dbReference>
<dbReference type="Gene3D" id="3.30.70.100">
    <property type="match status" value="1"/>
</dbReference>
<protein>
    <recommendedName>
        <fullName evidence="7">Small-conductance mechanosensitive channel</fullName>
    </recommendedName>
</protein>
<keyword evidence="6 7" id="KW-0472">Membrane</keyword>
<feature type="transmembrane region" description="Helical" evidence="7">
    <location>
        <begin position="330"/>
        <end position="356"/>
    </location>
</feature>
<dbReference type="Pfam" id="PF21082">
    <property type="entry name" value="MS_channel_3rd"/>
    <property type="match status" value="1"/>
</dbReference>
<keyword evidence="7" id="KW-0407">Ion channel</keyword>
<evidence type="ECO:0000256" key="7">
    <source>
        <dbReference type="RuleBase" id="RU369025"/>
    </source>
</evidence>
<evidence type="ECO:0000313" key="11">
    <source>
        <dbReference type="Proteomes" id="UP000808146"/>
    </source>
</evidence>
<feature type="transmembrane region" description="Helical" evidence="7">
    <location>
        <begin position="241"/>
        <end position="265"/>
    </location>
</feature>
<keyword evidence="5 7" id="KW-1133">Transmembrane helix</keyword>
<dbReference type="Pfam" id="PF00924">
    <property type="entry name" value="MS_channel_2nd"/>
    <property type="match status" value="1"/>
</dbReference>
<evidence type="ECO:0000256" key="6">
    <source>
        <dbReference type="ARBA" id="ARBA00023136"/>
    </source>
</evidence>
<dbReference type="PANTHER" id="PTHR30221:SF18">
    <property type="entry name" value="SLL0590 PROTEIN"/>
    <property type="match status" value="1"/>
</dbReference>
<evidence type="ECO:0000313" key="10">
    <source>
        <dbReference type="EMBL" id="MBK8890970.1"/>
    </source>
</evidence>
<evidence type="ECO:0000256" key="3">
    <source>
        <dbReference type="ARBA" id="ARBA00022475"/>
    </source>
</evidence>
<comment type="caution">
    <text evidence="7">Lacks conserved residue(s) required for the propagation of feature annotation.</text>
</comment>
<dbReference type="GO" id="GO:0008381">
    <property type="term" value="F:mechanosensitive monoatomic ion channel activity"/>
    <property type="evidence" value="ECO:0007669"/>
    <property type="project" value="InterPro"/>
</dbReference>
<feature type="transmembrane region" description="Helical" evidence="7">
    <location>
        <begin position="200"/>
        <end position="221"/>
    </location>
</feature>
<comment type="function">
    <text evidence="7">Mechanosensitive channel that participates in the regulation of osmotic pressure changes within the cell, opening in response to stretch forces in the membrane lipid bilayer, without the need for other proteins. Contributes to normal resistance to hypoosmotic shock. Forms an ion channel of 1.0 nanosiemens conductance with a slight preference for anions.</text>
</comment>
<keyword evidence="7" id="KW-0406">Ion transport</keyword>